<keyword evidence="2" id="KW-1185">Reference proteome</keyword>
<evidence type="ECO:0000313" key="2">
    <source>
        <dbReference type="Proteomes" id="UP000419743"/>
    </source>
</evidence>
<dbReference type="AlphaFoldDB" id="A0A7M4DNA0"/>
<dbReference type="EMBL" id="CACRYJ010000053">
    <property type="protein sequence ID" value="VZO38910.1"/>
    <property type="molecule type" value="Genomic_DNA"/>
</dbReference>
<dbReference type="RefSeq" id="WP_231955564.1">
    <property type="nucleotide sequence ID" value="NZ_CACRYJ010000053.1"/>
</dbReference>
<sequence>MTAPSVTTPAPATNPATTTLAPLRWRALEASHARRADDYTADHRRRRSRHEAHPVQDFLFTYYPTKPAQLRRWHPGVGVTLLDAPERAGARWYTRGRVPGSAVVDVAAYLEQRRDTVVYVHDLLGATRSRPGQFGCFGLHEWAMVYRQDPAQVRHRSTPLRLGAEGTDEVVESHQLRCTHFDAYRFFTPEALGRNAEPLSRADQPAREQPGCLHAGMDVFKWATKLGPVVPGELLLDAFGLARDIRELDMRASPYDLTGWGYEPVPIETAAGKATYVAAQRAFAERSDALRVRLLEVTGTVLLGA</sequence>
<proteinExistence type="predicted"/>
<evidence type="ECO:0008006" key="3">
    <source>
        <dbReference type="Google" id="ProtNLM"/>
    </source>
</evidence>
<comment type="caution">
    <text evidence="1">The sequence shown here is derived from an EMBL/GenBank/DDBJ whole genome shotgun (WGS) entry which is preliminary data.</text>
</comment>
<reference evidence="1 2" key="1">
    <citation type="submission" date="2019-11" db="EMBL/GenBank/DDBJ databases">
        <authorList>
            <person name="Criscuolo A."/>
        </authorList>
    </citation>
    <scope>NUCLEOTIDE SEQUENCE [LARGE SCALE GENOMIC DNA]</scope>
    <source>
        <strain evidence="1">CIP111667</strain>
    </source>
</reference>
<protein>
    <recommendedName>
        <fullName evidence="3">3-methyladenine DNA glycosylase</fullName>
    </recommendedName>
</protein>
<gene>
    <name evidence="1" type="ORF">HALOF300_03630</name>
</gene>
<organism evidence="1 2">
    <name type="scientific">Occultella aeris</name>
    <dbReference type="NCBI Taxonomy" id="2761496"/>
    <lineage>
        <taxon>Bacteria</taxon>
        <taxon>Bacillati</taxon>
        <taxon>Actinomycetota</taxon>
        <taxon>Actinomycetes</taxon>
        <taxon>Micrococcales</taxon>
        <taxon>Ruaniaceae</taxon>
        <taxon>Occultella</taxon>
    </lineage>
</organism>
<name>A0A7M4DNA0_9MICO</name>
<dbReference type="Proteomes" id="UP000419743">
    <property type="component" value="Unassembled WGS sequence"/>
</dbReference>
<accession>A0A7M4DNA0</accession>
<evidence type="ECO:0000313" key="1">
    <source>
        <dbReference type="EMBL" id="VZO38910.1"/>
    </source>
</evidence>